<reference evidence="2" key="1">
    <citation type="submission" date="2020-10" db="EMBL/GenBank/DDBJ databases">
        <authorList>
            <person name="Gilroy R."/>
        </authorList>
    </citation>
    <scope>NUCLEOTIDE SEQUENCE</scope>
    <source>
        <strain evidence="2">CHK193-30670</strain>
    </source>
</reference>
<accession>A0A9D1IMU5</accession>
<feature type="region of interest" description="Disordered" evidence="1">
    <location>
        <begin position="17"/>
        <end position="38"/>
    </location>
</feature>
<reference evidence="2" key="2">
    <citation type="journal article" date="2021" name="PeerJ">
        <title>Extensive microbial diversity within the chicken gut microbiome revealed by metagenomics and culture.</title>
        <authorList>
            <person name="Gilroy R."/>
            <person name="Ravi A."/>
            <person name="Getino M."/>
            <person name="Pursley I."/>
            <person name="Horton D.L."/>
            <person name="Alikhan N.F."/>
            <person name="Baker D."/>
            <person name="Gharbi K."/>
            <person name="Hall N."/>
            <person name="Watson M."/>
            <person name="Adriaenssens E.M."/>
            <person name="Foster-Nyarko E."/>
            <person name="Jarju S."/>
            <person name="Secka A."/>
            <person name="Antonio M."/>
            <person name="Oren A."/>
            <person name="Chaudhuri R.R."/>
            <person name="La Ragione R."/>
            <person name="Hildebrand F."/>
            <person name="Pallen M.J."/>
        </authorList>
    </citation>
    <scope>NUCLEOTIDE SEQUENCE</scope>
    <source>
        <strain evidence="2">CHK193-30670</strain>
    </source>
</reference>
<sequence>MGLMSKLNKMKSFLFDEEDDEKEVKKQPKKPVKKEDVIPVRKEPIKPVKTEEDEKIEELYFEDEKEDKIITGNTEIKSRALKTEEKFKFPEFDDDDFMVVSKKPEPIIPTKKEEPKRALYQGSKRKEEAKKFKPSPIISPVYGLLDSQGNMIKEEEKTDKAPLYNEEKTFDEVRKKAYGKLDEELENTMKRLSKKTIEEAEKDMLDEEKLSRQKKHQKKEEKVSLVALEKETDDDDDDDDMILPNVNFKEIDVDKEKEKSLKNQTKKTVKPKVEDNDDDDDDDTKEQDLFNLIDTMYQNKEDKD</sequence>
<feature type="region of interest" description="Disordered" evidence="1">
    <location>
        <begin position="199"/>
        <end position="304"/>
    </location>
</feature>
<evidence type="ECO:0000313" key="2">
    <source>
        <dbReference type="EMBL" id="HIU39870.1"/>
    </source>
</evidence>
<feature type="region of interest" description="Disordered" evidence="1">
    <location>
        <begin position="104"/>
        <end position="132"/>
    </location>
</feature>
<feature type="compositionally biased region" description="Acidic residues" evidence="1">
    <location>
        <begin position="231"/>
        <end position="241"/>
    </location>
</feature>
<dbReference type="Proteomes" id="UP000824074">
    <property type="component" value="Unassembled WGS sequence"/>
</dbReference>
<gene>
    <name evidence="2" type="ORF">IAB68_01030</name>
</gene>
<dbReference type="AlphaFoldDB" id="A0A9D1IMU5"/>
<dbReference type="EMBL" id="DVMT01000014">
    <property type="protein sequence ID" value="HIU39870.1"/>
    <property type="molecule type" value="Genomic_DNA"/>
</dbReference>
<feature type="compositionally biased region" description="Basic and acidic residues" evidence="1">
    <location>
        <begin position="104"/>
        <end position="117"/>
    </location>
</feature>
<feature type="compositionally biased region" description="Acidic residues" evidence="1">
    <location>
        <begin position="275"/>
        <end position="285"/>
    </location>
</feature>
<organism evidence="2 3">
    <name type="scientific">Candidatus Aphodocola excrementigallinarum</name>
    <dbReference type="NCBI Taxonomy" id="2840670"/>
    <lineage>
        <taxon>Bacteria</taxon>
        <taxon>Bacillati</taxon>
        <taxon>Bacillota</taxon>
        <taxon>Bacilli</taxon>
        <taxon>Candidatus Aphodocola</taxon>
    </lineage>
</organism>
<feature type="compositionally biased region" description="Basic and acidic residues" evidence="1">
    <location>
        <begin position="249"/>
        <end position="261"/>
    </location>
</feature>
<comment type="caution">
    <text evidence="2">The sequence shown here is derived from an EMBL/GenBank/DDBJ whole genome shotgun (WGS) entry which is preliminary data.</text>
</comment>
<feature type="compositionally biased region" description="Basic and acidic residues" evidence="1">
    <location>
        <begin position="199"/>
        <end position="211"/>
    </location>
</feature>
<evidence type="ECO:0000313" key="3">
    <source>
        <dbReference type="Proteomes" id="UP000824074"/>
    </source>
</evidence>
<protein>
    <submittedName>
        <fullName evidence="2">Uncharacterized protein</fullName>
    </submittedName>
</protein>
<proteinExistence type="predicted"/>
<evidence type="ECO:0000256" key="1">
    <source>
        <dbReference type="SAM" id="MobiDB-lite"/>
    </source>
</evidence>
<name>A0A9D1IMU5_9FIRM</name>